<evidence type="ECO:0000313" key="2">
    <source>
        <dbReference type="EMBL" id="GGW37764.1"/>
    </source>
</evidence>
<name>A0A918MMY4_9FLAO</name>
<keyword evidence="3" id="KW-1185">Reference proteome</keyword>
<reference evidence="2" key="1">
    <citation type="journal article" date="2014" name="Int. J. Syst. Evol. Microbiol.">
        <title>Complete genome sequence of Corynebacterium casei LMG S-19264T (=DSM 44701T), isolated from a smear-ripened cheese.</title>
        <authorList>
            <consortium name="US DOE Joint Genome Institute (JGI-PGF)"/>
            <person name="Walter F."/>
            <person name="Albersmeier A."/>
            <person name="Kalinowski J."/>
            <person name="Ruckert C."/>
        </authorList>
    </citation>
    <scope>NUCLEOTIDE SEQUENCE</scope>
    <source>
        <strain evidence="2">KCTC 12113</strain>
    </source>
</reference>
<gene>
    <name evidence="2" type="ORF">GCM10007383_23210</name>
</gene>
<keyword evidence="1" id="KW-0472">Membrane</keyword>
<accession>A0A918MMY4</accession>
<evidence type="ECO:0000313" key="3">
    <source>
        <dbReference type="Proteomes" id="UP000634668"/>
    </source>
</evidence>
<dbReference type="RefSeq" id="WP_026813416.1">
    <property type="nucleotide sequence ID" value="NZ_BMWP01000015.1"/>
</dbReference>
<protein>
    <submittedName>
        <fullName evidence="2">Uncharacterized protein</fullName>
    </submittedName>
</protein>
<dbReference type="EMBL" id="BMWP01000015">
    <property type="protein sequence ID" value="GGW37764.1"/>
    <property type="molecule type" value="Genomic_DNA"/>
</dbReference>
<comment type="caution">
    <text evidence="2">The sequence shown here is derived from an EMBL/GenBank/DDBJ whole genome shotgun (WGS) entry which is preliminary data.</text>
</comment>
<feature type="transmembrane region" description="Helical" evidence="1">
    <location>
        <begin position="29"/>
        <end position="53"/>
    </location>
</feature>
<keyword evidence="1" id="KW-1133">Transmembrane helix</keyword>
<sequence>MKYLISIILIASITSIIYGFTIQETDVVFAHKCIGFGTVGIFLIAMPLFLITVSKGKNMKDYMLNEENIRRMQGKDSRSKKKE</sequence>
<proteinExistence type="predicted"/>
<dbReference type="Proteomes" id="UP000634668">
    <property type="component" value="Unassembled WGS sequence"/>
</dbReference>
<evidence type="ECO:0000256" key="1">
    <source>
        <dbReference type="SAM" id="Phobius"/>
    </source>
</evidence>
<reference evidence="2" key="2">
    <citation type="submission" date="2020-09" db="EMBL/GenBank/DDBJ databases">
        <authorList>
            <person name="Sun Q."/>
            <person name="Kim S."/>
        </authorList>
    </citation>
    <scope>NUCLEOTIDE SEQUENCE</scope>
    <source>
        <strain evidence="2">KCTC 12113</strain>
    </source>
</reference>
<organism evidence="2 3">
    <name type="scientific">Arenibacter certesii</name>
    <dbReference type="NCBI Taxonomy" id="228955"/>
    <lineage>
        <taxon>Bacteria</taxon>
        <taxon>Pseudomonadati</taxon>
        <taxon>Bacteroidota</taxon>
        <taxon>Flavobacteriia</taxon>
        <taxon>Flavobacteriales</taxon>
        <taxon>Flavobacteriaceae</taxon>
        <taxon>Arenibacter</taxon>
    </lineage>
</organism>
<dbReference type="AlphaFoldDB" id="A0A918MMY4"/>
<keyword evidence="1" id="KW-0812">Transmembrane</keyword>